<accession>A0AAD4HFE1</accession>
<dbReference type="AlphaFoldDB" id="A0AAD4HFE1"/>
<evidence type="ECO:0000256" key="1">
    <source>
        <dbReference type="SAM" id="MobiDB-lite"/>
    </source>
</evidence>
<proteinExistence type="predicted"/>
<dbReference type="EMBL" id="JABBWK010000079">
    <property type="protein sequence ID" value="KAG1894492.1"/>
    <property type="molecule type" value="Genomic_DNA"/>
</dbReference>
<feature type="compositionally biased region" description="Low complexity" evidence="1">
    <location>
        <begin position="19"/>
        <end position="34"/>
    </location>
</feature>
<comment type="caution">
    <text evidence="2">The sequence shown here is derived from an EMBL/GenBank/DDBJ whole genome shotgun (WGS) entry which is preliminary data.</text>
</comment>
<evidence type="ECO:0008006" key="4">
    <source>
        <dbReference type="Google" id="ProtNLM"/>
    </source>
</evidence>
<organism evidence="2 3">
    <name type="scientific">Suillus fuscotomentosus</name>
    <dbReference type="NCBI Taxonomy" id="1912939"/>
    <lineage>
        <taxon>Eukaryota</taxon>
        <taxon>Fungi</taxon>
        <taxon>Dikarya</taxon>
        <taxon>Basidiomycota</taxon>
        <taxon>Agaricomycotina</taxon>
        <taxon>Agaricomycetes</taxon>
        <taxon>Agaricomycetidae</taxon>
        <taxon>Boletales</taxon>
        <taxon>Suillineae</taxon>
        <taxon>Suillaceae</taxon>
        <taxon>Suillus</taxon>
    </lineage>
</organism>
<dbReference type="GeneID" id="64662372"/>
<sequence>MSEHGPTLLQSKPLSPGIASAQPSPSSCSPGSPAHTMKITQNADIAATILDMLMITDITSISRTCRMMSQLGQQVVQRRLARLLVPFIGDHLSIFLSALRHLDGVITGSTMRAMVGLDEGYTVRDLNILVPHQHFDDLDATLEQTIGFTPTLTIPHLAIAPSVVQSVLHIVLSAPTTADMAFMTTGGVCYFYPEWFEERLAIQTRTGDLVPCNQKLGCAGELHDVFDVQRGTAFLRIPCGKQCPTYWHHVEDKHLRMSVDWDQDDSVTRVCHNIDVEWRLNTLCVNARCPHCVTVMMRNIVTTGASNCADVKFLPTLPPAGGRPPTLDDLDVNYWVKQRHAADCTATRRHLCRTFTKVPGSHVTLDGHYTLYVETPHPSIRRSRLLSRMASMSGSRETFQGSVLVVKQMKDTPYHLMNMTKRDQLLANFLISRSVQVIASDRIALKKTAAPSIHAHFCSKGGRHWNQMSYTGHNTQTRIAV</sequence>
<dbReference type="RefSeq" id="XP_041220068.1">
    <property type="nucleotide sequence ID" value="XM_041368074.1"/>
</dbReference>
<reference evidence="2" key="1">
    <citation type="journal article" date="2020" name="New Phytol.">
        <title>Comparative genomics reveals dynamic genome evolution in host specialist ectomycorrhizal fungi.</title>
        <authorList>
            <person name="Lofgren L.A."/>
            <person name="Nguyen N.H."/>
            <person name="Vilgalys R."/>
            <person name="Ruytinx J."/>
            <person name="Liao H.L."/>
            <person name="Branco S."/>
            <person name="Kuo A."/>
            <person name="LaButti K."/>
            <person name="Lipzen A."/>
            <person name="Andreopoulos W."/>
            <person name="Pangilinan J."/>
            <person name="Riley R."/>
            <person name="Hundley H."/>
            <person name="Na H."/>
            <person name="Barry K."/>
            <person name="Grigoriev I.V."/>
            <person name="Stajich J.E."/>
            <person name="Kennedy P.G."/>
        </authorList>
    </citation>
    <scope>NUCLEOTIDE SEQUENCE</scope>
    <source>
        <strain evidence="2">FC203</strain>
    </source>
</reference>
<evidence type="ECO:0000313" key="2">
    <source>
        <dbReference type="EMBL" id="KAG1894492.1"/>
    </source>
</evidence>
<feature type="region of interest" description="Disordered" evidence="1">
    <location>
        <begin position="1"/>
        <end position="35"/>
    </location>
</feature>
<evidence type="ECO:0000313" key="3">
    <source>
        <dbReference type="Proteomes" id="UP001195769"/>
    </source>
</evidence>
<gene>
    <name evidence="2" type="ORF">F5891DRAFT_1195197</name>
</gene>
<dbReference type="Proteomes" id="UP001195769">
    <property type="component" value="Unassembled WGS sequence"/>
</dbReference>
<keyword evidence="3" id="KW-1185">Reference proteome</keyword>
<name>A0AAD4HFE1_9AGAM</name>
<protein>
    <recommendedName>
        <fullName evidence="4">F-box domain-containing protein</fullName>
    </recommendedName>
</protein>